<organism evidence="1 2">
    <name type="scientific">Iphiclides podalirius</name>
    <name type="common">scarce swallowtail</name>
    <dbReference type="NCBI Taxonomy" id="110791"/>
    <lineage>
        <taxon>Eukaryota</taxon>
        <taxon>Metazoa</taxon>
        <taxon>Ecdysozoa</taxon>
        <taxon>Arthropoda</taxon>
        <taxon>Hexapoda</taxon>
        <taxon>Insecta</taxon>
        <taxon>Pterygota</taxon>
        <taxon>Neoptera</taxon>
        <taxon>Endopterygota</taxon>
        <taxon>Lepidoptera</taxon>
        <taxon>Glossata</taxon>
        <taxon>Ditrysia</taxon>
        <taxon>Papilionoidea</taxon>
        <taxon>Papilionidae</taxon>
        <taxon>Papilioninae</taxon>
        <taxon>Iphiclides</taxon>
    </lineage>
</organism>
<sequence>MWAVSYHGVSFPVVFVPYLFSNIFDVIVNGELGLLGLPVEAREYAQPAERQHYPAQGDQQRLFGWRMEFFQTPCAFNTAAPYWPGFIWVWRIKMAIPPSIGGHRMFVAYPLVASYDTHGMRLGGLFLTPTPHGSRLAHTSPRHPYPRAVIKQCEMRFVGARPRPEPLHVMGINVWCAEEPLVAPVAWRSACLQHKAMLLREQC</sequence>
<evidence type="ECO:0000313" key="2">
    <source>
        <dbReference type="Proteomes" id="UP000837857"/>
    </source>
</evidence>
<name>A0ABN8HNQ4_9NEOP</name>
<gene>
    <name evidence="1" type="ORF">IPOD504_LOCUS96</name>
</gene>
<reference evidence="1" key="1">
    <citation type="submission" date="2022-03" db="EMBL/GenBank/DDBJ databases">
        <authorList>
            <person name="Martin H S."/>
        </authorList>
    </citation>
    <scope>NUCLEOTIDE SEQUENCE</scope>
</reference>
<feature type="non-terminal residue" evidence="1">
    <location>
        <position position="203"/>
    </location>
</feature>
<dbReference type="Proteomes" id="UP000837857">
    <property type="component" value="Chromosome 1"/>
</dbReference>
<keyword evidence="2" id="KW-1185">Reference proteome</keyword>
<dbReference type="EMBL" id="OW152813">
    <property type="protein sequence ID" value="CAH2034357.1"/>
    <property type="molecule type" value="Genomic_DNA"/>
</dbReference>
<accession>A0ABN8HNQ4</accession>
<protein>
    <submittedName>
        <fullName evidence="1">Uncharacterized protein</fullName>
    </submittedName>
</protein>
<proteinExistence type="predicted"/>
<evidence type="ECO:0000313" key="1">
    <source>
        <dbReference type="EMBL" id="CAH2034357.1"/>
    </source>
</evidence>